<protein>
    <submittedName>
        <fullName evidence="2">Uncharacterized protein</fullName>
    </submittedName>
</protein>
<dbReference type="EMBL" id="CAJMXA010003444">
    <property type="protein sequence ID" value="CAE6495975.1"/>
    <property type="molecule type" value="Genomic_DNA"/>
</dbReference>
<evidence type="ECO:0000313" key="2">
    <source>
        <dbReference type="EMBL" id="CAE6495975.1"/>
    </source>
</evidence>
<accession>A0A8H3CRG8</accession>
<evidence type="ECO:0000313" key="3">
    <source>
        <dbReference type="Proteomes" id="UP000663853"/>
    </source>
</evidence>
<reference evidence="2" key="1">
    <citation type="submission" date="2021-01" db="EMBL/GenBank/DDBJ databases">
        <authorList>
            <person name="Kaushik A."/>
        </authorList>
    </citation>
    <scope>NUCLEOTIDE SEQUENCE</scope>
    <source>
        <strain evidence="2">AG6-10EEA</strain>
    </source>
</reference>
<evidence type="ECO:0000256" key="1">
    <source>
        <dbReference type="SAM" id="MobiDB-lite"/>
    </source>
</evidence>
<dbReference type="AlphaFoldDB" id="A0A8H3CRG8"/>
<name>A0A8H3CRG8_9AGAM</name>
<dbReference type="Proteomes" id="UP000663853">
    <property type="component" value="Unassembled WGS sequence"/>
</dbReference>
<sequence>MLDPNLTSQKEFQIIKSASFFHGVFFDPSTGPITAGCPAATLNPSGTGGVREIDDSATEDIFPENELDAHYVQLGWPSPSGLPGRPRETMTPRAQRIRGTET</sequence>
<proteinExistence type="predicted"/>
<comment type="caution">
    <text evidence="2">The sequence shown here is derived from an EMBL/GenBank/DDBJ whole genome shotgun (WGS) entry which is preliminary data.</text>
</comment>
<gene>
    <name evidence="2" type="ORF">RDB_LOCUS106553</name>
</gene>
<organism evidence="2 3">
    <name type="scientific">Rhizoctonia solani</name>
    <dbReference type="NCBI Taxonomy" id="456999"/>
    <lineage>
        <taxon>Eukaryota</taxon>
        <taxon>Fungi</taxon>
        <taxon>Dikarya</taxon>
        <taxon>Basidiomycota</taxon>
        <taxon>Agaricomycotina</taxon>
        <taxon>Agaricomycetes</taxon>
        <taxon>Cantharellales</taxon>
        <taxon>Ceratobasidiaceae</taxon>
        <taxon>Rhizoctonia</taxon>
    </lineage>
</organism>
<feature type="region of interest" description="Disordered" evidence="1">
    <location>
        <begin position="76"/>
        <end position="102"/>
    </location>
</feature>